<evidence type="ECO:0000256" key="2">
    <source>
        <dbReference type="ARBA" id="ARBA00009373"/>
    </source>
</evidence>
<dbReference type="FunFam" id="3.30.60.10:FF:000003">
    <property type="entry name" value="Class IV chitinase"/>
    <property type="match status" value="1"/>
</dbReference>
<dbReference type="GO" id="GO:0004568">
    <property type="term" value="F:chitinase activity"/>
    <property type="evidence" value="ECO:0000318"/>
    <property type="project" value="GO_Central"/>
</dbReference>
<keyword evidence="14" id="KW-1133">Transmembrane helix</keyword>
<reference evidence="18" key="1">
    <citation type="journal article" date="2007" name="Nature">
        <title>The grapevine genome sequence suggests ancestral hexaploidization in major angiosperm phyla.</title>
        <authorList>
            <consortium name="The French-Italian Public Consortium for Grapevine Genome Characterization."/>
            <person name="Jaillon O."/>
            <person name="Aury J.-M."/>
            <person name="Noel B."/>
            <person name="Policriti A."/>
            <person name="Clepet C."/>
            <person name="Casagrande A."/>
            <person name="Choisne N."/>
            <person name="Aubourg S."/>
            <person name="Vitulo N."/>
            <person name="Jubin C."/>
            <person name="Vezzi A."/>
            <person name="Legeai F."/>
            <person name="Hugueney P."/>
            <person name="Dasilva C."/>
            <person name="Horner D."/>
            <person name="Mica E."/>
            <person name="Jublot D."/>
            <person name="Poulain J."/>
            <person name="Bruyere C."/>
            <person name="Billault A."/>
            <person name="Segurens B."/>
            <person name="Gouyvenoux M."/>
            <person name="Ugarte E."/>
            <person name="Cattonaro F."/>
            <person name="Anthouard V."/>
            <person name="Vico V."/>
            <person name="Del Fabbro C."/>
            <person name="Alaux M."/>
            <person name="Di Gaspero G."/>
            <person name="Dumas V."/>
            <person name="Felice N."/>
            <person name="Paillard S."/>
            <person name="Juman I."/>
            <person name="Moroldo M."/>
            <person name="Scalabrin S."/>
            <person name="Canaguier A."/>
            <person name="Le Clainche I."/>
            <person name="Malacrida G."/>
            <person name="Durand E."/>
            <person name="Pesole G."/>
            <person name="Laucou V."/>
            <person name="Chatelet P."/>
            <person name="Merdinoglu D."/>
            <person name="Delledonne M."/>
            <person name="Pezzotti M."/>
            <person name="Lecharny A."/>
            <person name="Scarpelli C."/>
            <person name="Artiguenave F."/>
            <person name="Pe M.E."/>
            <person name="Valle G."/>
            <person name="Morgante M."/>
            <person name="Caboche M."/>
            <person name="Adam-Blondon A.-F."/>
            <person name="Weissenbach J."/>
            <person name="Quetier F."/>
            <person name="Wincker P."/>
        </authorList>
    </citation>
    <scope>NUCLEOTIDE SEQUENCE [LARGE SCALE GENOMIC DNA]</scope>
    <source>
        <strain evidence="18">cv. Pinot noir / PN40024</strain>
    </source>
</reference>
<dbReference type="PANTHER" id="PTHR22595:SF194">
    <property type="entry name" value="CHITINASE FAMILY PROTEIN"/>
    <property type="match status" value="1"/>
</dbReference>
<evidence type="ECO:0000313" key="18">
    <source>
        <dbReference type="Proteomes" id="UP000009183"/>
    </source>
</evidence>
<dbReference type="GO" id="GO:0006952">
    <property type="term" value="P:defense response"/>
    <property type="evidence" value="ECO:0007669"/>
    <property type="project" value="UniProtKB-KW"/>
</dbReference>
<gene>
    <name evidence="17" type="ordered locus">VIT_05s0094g00250</name>
</gene>
<name>F6HAW0_VITVI</name>
<evidence type="ECO:0000256" key="5">
    <source>
        <dbReference type="ARBA" id="ARBA00022729"/>
    </source>
</evidence>
<feature type="disulfide bond" evidence="13">
    <location>
        <begin position="34"/>
        <end position="48"/>
    </location>
</feature>
<accession>F6HAW0</accession>
<feature type="signal peptide" evidence="15">
    <location>
        <begin position="1"/>
        <end position="24"/>
    </location>
</feature>
<dbReference type="SUPFAM" id="SSF57016">
    <property type="entry name" value="Plant lectins/antimicrobial peptides"/>
    <property type="match status" value="2"/>
</dbReference>
<evidence type="ECO:0000256" key="7">
    <source>
        <dbReference type="ARBA" id="ARBA00022821"/>
    </source>
</evidence>
<evidence type="ECO:0000256" key="3">
    <source>
        <dbReference type="ARBA" id="ARBA00012729"/>
    </source>
</evidence>
<dbReference type="STRING" id="29760.F6HAW0"/>
<dbReference type="EC" id="3.2.1.14" evidence="3"/>
<evidence type="ECO:0000256" key="4">
    <source>
        <dbReference type="ARBA" id="ARBA00022669"/>
    </source>
</evidence>
<dbReference type="GO" id="GO:0000272">
    <property type="term" value="P:polysaccharide catabolic process"/>
    <property type="evidence" value="ECO:0007669"/>
    <property type="project" value="UniProtKB-KW"/>
</dbReference>
<dbReference type="InterPro" id="IPR001002">
    <property type="entry name" value="Chitin-bd_1"/>
</dbReference>
<keyword evidence="11" id="KW-0326">Glycosidase</keyword>
<evidence type="ECO:0000256" key="8">
    <source>
        <dbReference type="ARBA" id="ARBA00023024"/>
    </source>
</evidence>
<dbReference type="PROSITE" id="PS00774">
    <property type="entry name" value="CHITINASE_19_2"/>
    <property type="match status" value="1"/>
</dbReference>
<dbReference type="ExpressionAtlas" id="F6HAW0">
    <property type="expression patterns" value="baseline"/>
</dbReference>
<dbReference type="InParanoid" id="F6HAW0"/>
<keyword evidence="6" id="KW-0378">Hydrolase</keyword>
<dbReference type="Gene3D" id="3.30.20.10">
    <property type="entry name" value="Endochitinase, domain 2"/>
    <property type="match status" value="2"/>
</dbReference>
<evidence type="ECO:0000256" key="12">
    <source>
        <dbReference type="ARBA" id="ARBA00023326"/>
    </source>
</evidence>
<dbReference type="GO" id="GO:0006032">
    <property type="term" value="P:chitin catabolic process"/>
    <property type="evidence" value="ECO:0007669"/>
    <property type="project" value="UniProtKB-KW"/>
</dbReference>
<evidence type="ECO:0000256" key="1">
    <source>
        <dbReference type="ARBA" id="ARBA00000822"/>
    </source>
</evidence>
<dbReference type="PANTHER" id="PTHR22595">
    <property type="entry name" value="CHITINASE-RELATED"/>
    <property type="match status" value="1"/>
</dbReference>
<dbReference type="GO" id="GO:0016998">
    <property type="term" value="P:cell wall macromolecule catabolic process"/>
    <property type="evidence" value="ECO:0007669"/>
    <property type="project" value="InterPro"/>
</dbReference>
<evidence type="ECO:0000256" key="15">
    <source>
        <dbReference type="SAM" id="SignalP"/>
    </source>
</evidence>
<dbReference type="Gene3D" id="1.10.530.10">
    <property type="match status" value="2"/>
</dbReference>
<feature type="disulfide bond" evidence="13">
    <location>
        <begin position="29"/>
        <end position="41"/>
    </location>
</feature>
<evidence type="ECO:0000256" key="10">
    <source>
        <dbReference type="ARBA" id="ARBA00023277"/>
    </source>
</evidence>
<evidence type="ECO:0000256" key="11">
    <source>
        <dbReference type="ARBA" id="ARBA00023295"/>
    </source>
</evidence>
<sequence>MAIKLVAILLVGVLAGALPAFVLAQNCRCDAGLCCSQYGYCGTGNDFCGTGCQAGPCYSSGGSVSVSDVVTEDFFNGIISQAAGSCAGKNFYSRNAFLNAASSYPQFGQDGSADDSKREIAAFFAHVAHETGHFCYIEEIDGASKDYCDESNTQYPCVAGKGYYGRGPLQISWNYNYGPAGQNLMHVKWYCRSNSFSCLICHLFLSIGSDFLSKTICLLTVFFSLLLGDESLGETVANVLTSLPFIALGIQAPRKNLNCKLYANSLIGVGIASGLYHSSRGKLRKYLRWADYTMIATATVVNMVSKLVAILIVGVLAGALPWPVLAQNYSCNAGLCCSQFGFCGTGVRYCGDGCQAGPCYSPPSGGGDGGCISVEDVVTEDFFDGIINQVDASCTGKNFYTRRAFLDALNSYPEFGQGGYANDSKREIAAFFAHATHETGCFCYIEEIDGPSKNYCVEDTRYPCVPGKGYYGRGPLQITWNFNYGPAGESIGFNGSNNPEIVANDPVISFKTAFWFWMKNVHDIVNRGFSATIHAINGAECNGGNRDAVSARVEYYEDYCNQLGVFPGDNLPC</sequence>
<feature type="disulfide bond" evidence="13">
    <location>
        <begin position="331"/>
        <end position="343"/>
    </location>
</feature>
<dbReference type="InterPro" id="IPR000726">
    <property type="entry name" value="Glyco_hydro_19_cat"/>
</dbReference>
<keyword evidence="7" id="KW-0611">Plant defense</keyword>
<dbReference type="GO" id="GO:0008843">
    <property type="term" value="F:endochitinase activity"/>
    <property type="evidence" value="ECO:0007669"/>
    <property type="project" value="UniProtKB-EC"/>
</dbReference>
<dbReference type="OrthoDB" id="5985073at2759"/>
<dbReference type="Pfam" id="PF00182">
    <property type="entry name" value="Glyco_hydro_19"/>
    <property type="match status" value="2"/>
</dbReference>
<dbReference type="PROSITE" id="PS50941">
    <property type="entry name" value="CHIT_BIND_I_2"/>
    <property type="match status" value="2"/>
</dbReference>
<keyword evidence="18" id="KW-1185">Reference proteome</keyword>
<dbReference type="eggNOG" id="KOG4742">
    <property type="taxonomic scope" value="Eukaryota"/>
</dbReference>
<protein>
    <recommendedName>
        <fullName evidence="3">chitinase</fullName>
        <ecNumber evidence="3">3.2.1.14</ecNumber>
    </recommendedName>
</protein>
<dbReference type="EMBL" id="FN595507">
    <property type="protein sequence ID" value="CCB49364.1"/>
    <property type="molecule type" value="Genomic_DNA"/>
</dbReference>
<evidence type="ECO:0000256" key="13">
    <source>
        <dbReference type="PROSITE-ProRule" id="PRU00261"/>
    </source>
</evidence>
<dbReference type="CDD" id="cd00325">
    <property type="entry name" value="chitinase_GH19"/>
    <property type="match status" value="2"/>
</dbReference>
<comment type="catalytic activity">
    <reaction evidence="1">
        <text>Random endo-hydrolysis of N-acetyl-beta-D-glucosaminide (1-&gt;4)-beta-linkages in chitin and chitodextrins.</text>
        <dbReference type="EC" id="3.2.1.14"/>
    </reaction>
</comment>
<organism evidence="17 18">
    <name type="scientific">Vitis vinifera</name>
    <name type="common">Grape</name>
    <dbReference type="NCBI Taxonomy" id="29760"/>
    <lineage>
        <taxon>Eukaryota</taxon>
        <taxon>Viridiplantae</taxon>
        <taxon>Streptophyta</taxon>
        <taxon>Embryophyta</taxon>
        <taxon>Tracheophyta</taxon>
        <taxon>Spermatophyta</taxon>
        <taxon>Magnoliopsida</taxon>
        <taxon>eudicotyledons</taxon>
        <taxon>Gunneridae</taxon>
        <taxon>Pentapetalae</taxon>
        <taxon>rosids</taxon>
        <taxon>Vitales</taxon>
        <taxon>Vitaceae</taxon>
        <taxon>Viteae</taxon>
        <taxon>Vitis</taxon>
    </lineage>
</organism>
<feature type="domain" description="Chitin-binding type-1" evidence="16">
    <location>
        <begin position="318"/>
        <end position="361"/>
    </location>
</feature>
<feature type="transmembrane region" description="Helical" evidence="14">
    <location>
        <begin position="300"/>
        <end position="322"/>
    </location>
</feature>
<dbReference type="SMR" id="F6HAW0"/>
<dbReference type="InterPro" id="IPR018371">
    <property type="entry name" value="Chitin-binding_1_CS"/>
</dbReference>
<evidence type="ECO:0000256" key="9">
    <source>
        <dbReference type="ARBA" id="ARBA00023157"/>
    </source>
</evidence>
<keyword evidence="10" id="KW-0119">Carbohydrate metabolism</keyword>
<dbReference type="SMART" id="SM00270">
    <property type="entry name" value="ChtBD1"/>
    <property type="match status" value="2"/>
</dbReference>
<dbReference type="PaxDb" id="29760-VIT_05s0094g00250.t01"/>
<dbReference type="Gene3D" id="3.30.60.10">
    <property type="entry name" value="Endochitinase-like"/>
    <property type="match status" value="2"/>
</dbReference>
<dbReference type="FunFam" id="1.10.530.10:FF:000052">
    <property type="entry name" value="Endochitinase PR4"/>
    <property type="match status" value="2"/>
</dbReference>
<dbReference type="Pfam" id="PF00187">
    <property type="entry name" value="Chitin_bind_1"/>
    <property type="match status" value="2"/>
</dbReference>
<dbReference type="SUPFAM" id="SSF53955">
    <property type="entry name" value="Lysozyme-like"/>
    <property type="match status" value="2"/>
</dbReference>
<evidence type="ECO:0000256" key="6">
    <source>
        <dbReference type="ARBA" id="ARBA00022801"/>
    </source>
</evidence>
<keyword evidence="5 15" id="KW-0732">Signal</keyword>
<dbReference type="AlphaFoldDB" id="F6HAW0"/>
<dbReference type="FunFam" id="3.30.20.10:FF:000001">
    <property type="entry name" value="Endochitinase (Chitinase)"/>
    <property type="match status" value="1"/>
</dbReference>
<keyword evidence="12" id="KW-0624">Polysaccharide degradation</keyword>
<keyword evidence="8" id="KW-0146">Chitin degradation</keyword>
<feature type="chain" id="PRO_5003341211" description="chitinase" evidence="15">
    <location>
        <begin position="25"/>
        <end position="573"/>
    </location>
</feature>
<dbReference type="CDD" id="cd00035">
    <property type="entry name" value="ChtBD1"/>
    <property type="match status" value="2"/>
</dbReference>
<keyword evidence="14" id="KW-0472">Membrane</keyword>
<evidence type="ECO:0000259" key="16">
    <source>
        <dbReference type="PROSITE" id="PS50941"/>
    </source>
</evidence>
<keyword evidence="9 13" id="KW-1015">Disulfide bond</keyword>
<keyword evidence="14" id="KW-0812">Transmembrane</keyword>
<proteinExistence type="inferred from homology"/>
<dbReference type="PROSITE" id="PS00026">
    <property type="entry name" value="CHIT_BIND_I_1"/>
    <property type="match status" value="2"/>
</dbReference>
<comment type="similarity">
    <text evidence="2">Belongs to the glycosyl hydrolase 19 family. Chitinase class I subfamily.</text>
</comment>
<evidence type="ECO:0000256" key="14">
    <source>
        <dbReference type="SAM" id="Phobius"/>
    </source>
</evidence>
<comment type="caution">
    <text evidence="13">Lacks conserved residue(s) required for the propagation of feature annotation.</text>
</comment>
<feature type="domain" description="Chitin-binding type-1" evidence="16">
    <location>
        <begin position="24"/>
        <end position="59"/>
    </location>
</feature>
<feature type="disulfide bond" evidence="13">
    <location>
        <begin position="336"/>
        <end position="350"/>
    </location>
</feature>
<dbReference type="Proteomes" id="UP000009183">
    <property type="component" value="Chromosome 5"/>
</dbReference>
<keyword evidence="4 13" id="KW-0147">Chitin-binding</keyword>
<dbReference type="PROSITE" id="PS00773">
    <property type="entry name" value="CHITINASE_19_1"/>
    <property type="match status" value="2"/>
</dbReference>
<dbReference type="InterPro" id="IPR036861">
    <property type="entry name" value="Endochitinase-like_sf"/>
</dbReference>
<dbReference type="HOGENOM" id="CLU_477682_0_0_1"/>
<dbReference type="GO" id="GO:0008061">
    <property type="term" value="F:chitin binding"/>
    <property type="evidence" value="ECO:0007669"/>
    <property type="project" value="UniProtKB-UniRule"/>
</dbReference>
<dbReference type="InterPro" id="IPR023346">
    <property type="entry name" value="Lysozyme-like_dom_sf"/>
</dbReference>
<evidence type="ECO:0000313" key="17">
    <source>
        <dbReference type="EMBL" id="CCB49364.1"/>
    </source>
</evidence>